<keyword evidence="4 7" id="KW-1133">Transmembrane helix</keyword>
<evidence type="ECO:0000313" key="10">
    <source>
        <dbReference type="Proteomes" id="UP000829685"/>
    </source>
</evidence>
<organism evidence="9 10">
    <name type="scientific">Neoarthrinium moseri</name>
    <dbReference type="NCBI Taxonomy" id="1658444"/>
    <lineage>
        <taxon>Eukaryota</taxon>
        <taxon>Fungi</taxon>
        <taxon>Dikarya</taxon>
        <taxon>Ascomycota</taxon>
        <taxon>Pezizomycotina</taxon>
        <taxon>Sordariomycetes</taxon>
        <taxon>Xylariomycetidae</taxon>
        <taxon>Amphisphaeriales</taxon>
        <taxon>Apiosporaceae</taxon>
        <taxon>Neoarthrinium</taxon>
    </lineage>
</organism>
<evidence type="ECO:0000259" key="8">
    <source>
        <dbReference type="Pfam" id="PF01490"/>
    </source>
</evidence>
<feature type="transmembrane region" description="Helical" evidence="7">
    <location>
        <begin position="241"/>
        <end position="264"/>
    </location>
</feature>
<evidence type="ECO:0000256" key="3">
    <source>
        <dbReference type="ARBA" id="ARBA00022692"/>
    </source>
</evidence>
<name>A0A9P9WWA3_9PEZI</name>
<sequence>MSRKSLSFEAYVYYASATRSAEQSVSAGRFQNRERTALRNPSTKEATAKPDLAGGLPPDESTPTSQRDEPAKNEVLNPVPYLSSLEADNAAHSARVATWGSVAYLIVTDIFGPSQAPWSFAQMGHGPGFLLYTAIGGLSTYSGWLLWKIFIGLDAEQHPIRNYADIFERLFGTRMKHFVNISQVIQLMFVQGLVILISGQSISQMSYGVNGDQPGLCFIVCLLVFTLAGFLVGQIRTLRKVGWLASVSVWFNLLVIILVMVLAAKYPPNFAAIEATFGPQWQPAAIQTFAWTPPDGLATGGSGCEFLTFEIQK</sequence>
<comment type="caution">
    <text evidence="9">The sequence shown here is derived from an EMBL/GenBank/DDBJ whole genome shotgun (WGS) entry which is preliminary data.</text>
</comment>
<reference evidence="9" key="1">
    <citation type="submission" date="2021-03" db="EMBL/GenBank/DDBJ databases">
        <title>Revisited historic fungal species revealed as producer of novel bioactive compounds through whole genome sequencing and comparative genomics.</title>
        <authorList>
            <person name="Vignolle G.A."/>
            <person name="Hochenegger N."/>
            <person name="Mach R.L."/>
            <person name="Mach-Aigner A.R."/>
            <person name="Javad Rahimi M."/>
            <person name="Salim K.A."/>
            <person name="Chan C.M."/>
            <person name="Lim L.B.L."/>
            <person name="Cai F."/>
            <person name="Druzhinina I.S."/>
            <person name="U'Ren J.M."/>
            <person name="Derntl C."/>
        </authorList>
    </citation>
    <scope>NUCLEOTIDE SEQUENCE</scope>
    <source>
        <strain evidence="9">TUCIM 5799</strain>
    </source>
</reference>
<dbReference type="Pfam" id="PF01490">
    <property type="entry name" value="Aa_trans"/>
    <property type="match status" value="1"/>
</dbReference>
<evidence type="ECO:0000256" key="7">
    <source>
        <dbReference type="SAM" id="Phobius"/>
    </source>
</evidence>
<feature type="transmembrane region" description="Helical" evidence="7">
    <location>
        <begin position="129"/>
        <end position="147"/>
    </location>
</feature>
<dbReference type="EMBL" id="JAFIMR010000003">
    <property type="protein sequence ID" value="KAI1880434.1"/>
    <property type="molecule type" value="Genomic_DNA"/>
</dbReference>
<evidence type="ECO:0000256" key="2">
    <source>
        <dbReference type="ARBA" id="ARBA00008066"/>
    </source>
</evidence>
<dbReference type="PANTHER" id="PTHR22950">
    <property type="entry name" value="AMINO ACID TRANSPORTER"/>
    <property type="match status" value="1"/>
</dbReference>
<dbReference type="GO" id="GO:0016020">
    <property type="term" value="C:membrane"/>
    <property type="evidence" value="ECO:0007669"/>
    <property type="project" value="UniProtKB-SubCell"/>
</dbReference>
<evidence type="ECO:0000256" key="5">
    <source>
        <dbReference type="ARBA" id="ARBA00023136"/>
    </source>
</evidence>
<feature type="domain" description="Amino acid transporter transmembrane" evidence="8">
    <location>
        <begin position="97"/>
        <end position="265"/>
    </location>
</feature>
<evidence type="ECO:0000256" key="6">
    <source>
        <dbReference type="SAM" id="MobiDB-lite"/>
    </source>
</evidence>
<feature type="transmembrane region" description="Helical" evidence="7">
    <location>
        <begin position="215"/>
        <end position="235"/>
    </location>
</feature>
<keyword evidence="5 7" id="KW-0472">Membrane</keyword>
<evidence type="ECO:0000256" key="1">
    <source>
        <dbReference type="ARBA" id="ARBA00004141"/>
    </source>
</evidence>
<dbReference type="Proteomes" id="UP000829685">
    <property type="component" value="Unassembled WGS sequence"/>
</dbReference>
<protein>
    <recommendedName>
        <fullName evidence="8">Amino acid transporter transmembrane domain-containing protein</fullName>
    </recommendedName>
</protein>
<dbReference type="InterPro" id="IPR013057">
    <property type="entry name" value="AA_transpt_TM"/>
</dbReference>
<keyword evidence="10" id="KW-1185">Reference proteome</keyword>
<comment type="subcellular location">
    <subcellularLocation>
        <location evidence="1">Membrane</location>
        <topology evidence="1">Multi-pass membrane protein</topology>
    </subcellularLocation>
</comment>
<comment type="similarity">
    <text evidence="2">Belongs to the amino acid/polyamine transporter 2 family.</text>
</comment>
<feature type="region of interest" description="Disordered" evidence="6">
    <location>
        <begin position="24"/>
        <end position="73"/>
    </location>
</feature>
<evidence type="ECO:0000313" key="9">
    <source>
        <dbReference type="EMBL" id="KAI1880434.1"/>
    </source>
</evidence>
<dbReference type="GO" id="GO:0015179">
    <property type="term" value="F:L-amino acid transmembrane transporter activity"/>
    <property type="evidence" value="ECO:0007669"/>
    <property type="project" value="TreeGrafter"/>
</dbReference>
<gene>
    <name evidence="9" type="ORF">JX265_002055</name>
</gene>
<proteinExistence type="inferred from homology"/>
<evidence type="ECO:0000256" key="4">
    <source>
        <dbReference type="ARBA" id="ARBA00022989"/>
    </source>
</evidence>
<keyword evidence="3 7" id="KW-0812">Transmembrane</keyword>
<dbReference type="PANTHER" id="PTHR22950:SF461">
    <property type="entry name" value="AMINO ACID TRANSPORTER TRANSMEMBRANE DOMAIN-CONTAINING PROTEIN"/>
    <property type="match status" value="1"/>
</dbReference>
<dbReference type="AlphaFoldDB" id="A0A9P9WWA3"/>
<accession>A0A9P9WWA3</accession>
<feature type="transmembrane region" description="Helical" evidence="7">
    <location>
        <begin position="184"/>
        <end position="203"/>
    </location>
</feature>